<evidence type="ECO:0000256" key="1">
    <source>
        <dbReference type="SAM" id="SignalP"/>
    </source>
</evidence>
<feature type="chain" id="PRO_5026352248" evidence="1">
    <location>
        <begin position="24"/>
        <end position="275"/>
    </location>
</feature>
<dbReference type="EMBL" id="GIKN01002943">
    <property type="protein sequence ID" value="NIE45216.1"/>
    <property type="molecule type" value="Transcribed_RNA"/>
</dbReference>
<feature type="signal peptide" evidence="1">
    <location>
        <begin position="1"/>
        <end position="23"/>
    </location>
</feature>
<dbReference type="AlphaFoldDB" id="A0A6G5A4U2"/>
<protein>
    <submittedName>
        <fullName evidence="2">Putative secreted protein</fullName>
    </submittedName>
</protein>
<organism evidence="2">
    <name type="scientific">Rhipicephalus microplus</name>
    <name type="common">Cattle tick</name>
    <name type="synonym">Boophilus microplus</name>
    <dbReference type="NCBI Taxonomy" id="6941"/>
    <lineage>
        <taxon>Eukaryota</taxon>
        <taxon>Metazoa</taxon>
        <taxon>Ecdysozoa</taxon>
        <taxon>Arthropoda</taxon>
        <taxon>Chelicerata</taxon>
        <taxon>Arachnida</taxon>
        <taxon>Acari</taxon>
        <taxon>Parasitiformes</taxon>
        <taxon>Ixodida</taxon>
        <taxon>Ixodoidea</taxon>
        <taxon>Ixodidae</taxon>
        <taxon>Rhipicephalinae</taxon>
        <taxon>Rhipicephalus</taxon>
        <taxon>Boophilus</taxon>
    </lineage>
</organism>
<keyword evidence="1" id="KW-0732">Signal</keyword>
<evidence type="ECO:0000313" key="2">
    <source>
        <dbReference type="EMBL" id="NIE45216.1"/>
    </source>
</evidence>
<reference evidence="2" key="1">
    <citation type="submission" date="2020-03" db="EMBL/GenBank/DDBJ databases">
        <title>A transcriptome and proteome of the tick Rhipicephalus microplus shaped by the genetic composition of its hosts and developmental stage.</title>
        <authorList>
            <person name="Garcia G.R."/>
            <person name="Ribeiro J.M.C."/>
            <person name="Maruyama S.R."/>
            <person name="Gardinasse L.G."/>
            <person name="Nelson K."/>
            <person name="Ferreira B.R."/>
            <person name="Andrade T.G."/>
            <person name="Santos I.K.F.M."/>
        </authorList>
    </citation>
    <scope>NUCLEOTIDE SEQUENCE</scope>
    <source>
        <strain evidence="2">NSGR</strain>
        <tissue evidence="2">Salivary glands</tissue>
    </source>
</reference>
<dbReference type="OrthoDB" id="6490393at2759"/>
<accession>A0A6G5A4U2</accession>
<sequence>MHFRLPPFIAFMALMCTCASSRGFTDEDIVPVDFDDLSDEKTIQILAGHGSRASPFVSRGRAYLDKFQRILTDQEVPRRVESQIMRAEAWKGISSMAKLRRLHIVRMNSRNRYLRFGEAICKFIRKTTPLVVKKMATLKDDDRIVTANKIINIIGSILYPQSTCPNHYKHGNRRQSGPESTAELLTPTTDAYANQTVTTTTEEDFLEDDRAEISISTFLKAAQKLEAVHSSLHDYIVYQCNVENDVIKVLEGFLKIVYFGDYHRLLGMIEQFFAH</sequence>
<proteinExistence type="predicted"/>
<name>A0A6G5A4U2_RHIMP</name>
<dbReference type="VEuPathDB" id="VectorBase:LOC119165605"/>